<dbReference type="Gene3D" id="3.40.1170.60">
    <property type="match status" value="1"/>
</dbReference>
<dbReference type="OrthoDB" id="372207at2157"/>
<feature type="compositionally biased region" description="Basic and acidic residues" evidence="2">
    <location>
        <begin position="439"/>
        <end position="462"/>
    </location>
</feature>
<feature type="region of interest" description="Disordered" evidence="2">
    <location>
        <begin position="298"/>
        <end position="337"/>
    </location>
</feature>
<dbReference type="InterPro" id="IPR043128">
    <property type="entry name" value="Rev_trsase/Diguanyl_cyclase"/>
</dbReference>
<keyword evidence="1" id="KW-0479">Metal-binding</keyword>
<sequence>MDGDTLPGTQQPTTGADRVLLHVDMDCFYASCERLRDPSLRGEPVVVGMGYEPGETIGAVATASYEARAFGVNSADPISRALDRLPRRAEADPDDPNAPDPDRTAHYRPVDLEFYTSVAADVKAILHDCADVVREVSIDEAYLDVTDRTSWGLAGQSGVDEGDPNTGDDANGGDDGDGDVPESAAAGPAERRTLAEGYARYVRDRIEREAGVTASVGVAPNMSTAKIASDHDKPEGLVVVPPGRVREFLAPLPTETVHGVGPVTARTLAEMGIETAGDLASADPAALEAELGERGRELHERAGGEDDREVTPTGLPKSLSRESSLPPTDDEETKRERVKALAADVARRARERECLYRTIGVKVVTPPYEVHTRARSLPGPVDDPDLVEAVALDLLAEFADDRARKLGVRVAKLDFADSDQATLSGFENTQAENGTSGDRGGERSDDHGRDDGRNRGDGDRTGGRRQRTGQASLPEFE</sequence>
<dbReference type="EC" id="2.7.7.7" evidence="1"/>
<keyword evidence="1" id="KW-0234">DNA repair</keyword>
<evidence type="ECO:0000313" key="4">
    <source>
        <dbReference type="EMBL" id="SEH41594.1"/>
    </source>
</evidence>
<gene>
    <name evidence="1" type="primary">dbh</name>
    <name evidence="4" type="ORF">SAMN05192561_101800</name>
</gene>
<keyword evidence="1" id="KW-0548">Nucleotidyltransferase</keyword>
<dbReference type="InterPro" id="IPR050116">
    <property type="entry name" value="DNA_polymerase-Y"/>
</dbReference>
<feature type="region of interest" description="Disordered" evidence="2">
    <location>
        <begin position="419"/>
        <end position="477"/>
    </location>
</feature>
<dbReference type="GO" id="GO:0000287">
    <property type="term" value="F:magnesium ion binding"/>
    <property type="evidence" value="ECO:0007669"/>
    <property type="project" value="UniProtKB-UniRule"/>
</dbReference>
<dbReference type="Proteomes" id="UP000199215">
    <property type="component" value="Unassembled WGS sequence"/>
</dbReference>
<dbReference type="InterPro" id="IPR001126">
    <property type="entry name" value="UmuC"/>
</dbReference>
<keyword evidence="1" id="KW-0227">DNA damage</keyword>
<feature type="binding site" evidence="1">
    <location>
        <position position="139"/>
    </location>
    <ligand>
        <name>Mg(2+)</name>
        <dbReference type="ChEBI" id="CHEBI:18420"/>
    </ligand>
</feature>
<name>A0A1H6HZX5_9EURY</name>
<dbReference type="Gene3D" id="3.30.1490.100">
    <property type="entry name" value="DNA polymerase, Y-family, little finger domain"/>
    <property type="match status" value="1"/>
</dbReference>
<dbReference type="GO" id="GO:0003684">
    <property type="term" value="F:damaged DNA binding"/>
    <property type="evidence" value="ECO:0007669"/>
    <property type="project" value="InterPro"/>
</dbReference>
<feature type="compositionally biased region" description="Acidic residues" evidence="2">
    <location>
        <begin position="171"/>
        <end position="180"/>
    </location>
</feature>
<protein>
    <recommendedName>
        <fullName evidence="1">DNA polymerase IV</fullName>
        <shortName evidence="1">Pol IV</shortName>
        <ecNumber evidence="1">2.7.7.7</ecNumber>
    </recommendedName>
</protein>
<organism evidence="4 5">
    <name type="scientific">Halopenitus malekzadehii</name>
    <dbReference type="NCBI Taxonomy" id="1267564"/>
    <lineage>
        <taxon>Archaea</taxon>
        <taxon>Methanobacteriati</taxon>
        <taxon>Methanobacteriota</taxon>
        <taxon>Stenosarchaea group</taxon>
        <taxon>Halobacteria</taxon>
        <taxon>Halobacteriales</taxon>
        <taxon>Haloferacaceae</taxon>
        <taxon>Halopenitus</taxon>
    </lineage>
</organism>
<dbReference type="STRING" id="1267564.SAMN05192561_101800"/>
<keyword evidence="1" id="KW-0238">DNA-binding</keyword>
<evidence type="ECO:0000256" key="2">
    <source>
        <dbReference type="SAM" id="MobiDB-lite"/>
    </source>
</evidence>
<keyword evidence="1" id="KW-0460">Magnesium</keyword>
<proteinExistence type="inferred from homology"/>
<comment type="catalytic activity">
    <reaction evidence="1">
        <text>DNA(n) + a 2'-deoxyribonucleoside 5'-triphosphate = DNA(n+1) + diphosphate</text>
        <dbReference type="Rhea" id="RHEA:22508"/>
        <dbReference type="Rhea" id="RHEA-COMP:17339"/>
        <dbReference type="Rhea" id="RHEA-COMP:17340"/>
        <dbReference type="ChEBI" id="CHEBI:33019"/>
        <dbReference type="ChEBI" id="CHEBI:61560"/>
        <dbReference type="ChEBI" id="CHEBI:173112"/>
        <dbReference type="EC" id="2.7.7.7"/>
    </reaction>
</comment>
<keyword evidence="1" id="KW-0515">Mutator protein</keyword>
<comment type="subunit">
    <text evidence="1">Monomer.</text>
</comment>
<keyword evidence="1" id="KW-0808">Transferase</keyword>
<accession>A0A1H6HZX5</accession>
<dbReference type="SUPFAM" id="SSF100879">
    <property type="entry name" value="Lesion bypass DNA polymerase (Y-family), little finger domain"/>
    <property type="match status" value="1"/>
</dbReference>
<feature type="region of interest" description="Disordered" evidence="2">
    <location>
        <begin position="87"/>
        <end position="106"/>
    </location>
</feature>
<dbReference type="EMBL" id="FNWU01000001">
    <property type="protein sequence ID" value="SEH41594.1"/>
    <property type="molecule type" value="Genomic_DNA"/>
</dbReference>
<comment type="cofactor">
    <cofactor evidence="1">
        <name>Mg(2+)</name>
        <dbReference type="ChEBI" id="CHEBI:18420"/>
    </cofactor>
    <text evidence="1">Binds 2 magnesium ions per subunit.</text>
</comment>
<dbReference type="InterPro" id="IPR017961">
    <property type="entry name" value="DNA_pol_Y-fam_little_finger"/>
</dbReference>
<comment type="function">
    <text evidence="1">Poorly processive, error-prone DNA polymerase involved in untargeted mutagenesis. Copies undamaged DNA at stalled replication forks, which arise in vivo from mismatched or misaligned primer ends. These misaligned primers can be extended by PolIV. Exhibits no 3'-5' exonuclease (proofreading) activity. May be involved in translesional synthesis.</text>
</comment>
<feature type="site" description="Substrate discrimination" evidence="1">
    <location>
        <position position="29"/>
    </location>
</feature>
<dbReference type="InterPro" id="IPR036775">
    <property type="entry name" value="DNA_pol_Y-fam_lit_finger_sf"/>
</dbReference>
<feature type="domain" description="UmuC" evidence="3">
    <location>
        <begin position="20"/>
        <end position="261"/>
    </location>
</feature>
<dbReference type="HAMAP" id="MF_01113">
    <property type="entry name" value="DNApol_IV"/>
    <property type="match status" value="1"/>
</dbReference>
<dbReference type="GO" id="GO:0006281">
    <property type="term" value="P:DNA repair"/>
    <property type="evidence" value="ECO:0007669"/>
    <property type="project" value="UniProtKB-UniRule"/>
</dbReference>
<dbReference type="GO" id="GO:0006261">
    <property type="term" value="P:DNA-templated DNA replication"/>
    <property type="evidence" value="ECO:0007669"/>
    <property type="project" value="UniProtKB-UniRule"/>
</dbReference>
<feature type="binding site" evidence="1">
    <location>
        <position position="24"/>
    </location>
    <ligand>
        <name>Mg(2+)</name>
        <dbReference type="ChEBI" id="CHEBI:18420"/>
    </ligand>
</feature>
<dbReference type="InterPro" id="IPR043502">
    <property type="entry name" value="DNA/RNA_pol_sf"/>
</dbReference>
<dbReference type="GO" id="GO:0005737">
    <property type="term" value="C:cytoplasm"/>
    <property type="evidence" value="ECO:0007669"/>
    <property type="project" value="UniProtKB-SubCell"/>
</dbReference>
<dbReference type="PANTHER" id="PTHR11076">
    <property type="entry name" value="DNA REPAIR POLYMERASE UMUC / TRANSFERASE FAMILY MEMBER"/>
    <property type="match status" value="1"/>
</dbReference>
<dbReference type="AlphaFoldDB" id="A0A1H6HZX5"/>
<feature type="active site" evidence="1">
    <location>
        <position position="140"/>
    </location>
</feature>
<comment type="similarity">
    <text evidence="1">Belongs to the DNA polymerase type-Y family.</text>
</comment>
<dbReference type="GO" id="GO:0042276">
    <property type="term" value="P:error-prone translesion synthesis"/>
    <property type="evidence" value="ECO:0007669"/>
    <property type="project" value="TreeGrafter"/>
</dbReference>
<evidence type="ECO:0000313" key="5">
    <source>
        <dbReference type="Proteomes" id="UP000199215"/>
    </source>
</evidence>
<keyword evidence="1" id="KW-0239">DNA-directed DNA polymerase</keyword>
<dbReference type="CDD" id="cd03586">
    <property type="entry name" value="PolY_Pol_IV_kappa"/>
    <property type="match status" value="1"/>
</dbReference>
<dbReference type="SUPFAM" id="SSF56672">
    <property type="entry name" value="DNA/RNA polymerases"/>
    <property type="match status" value="1"/>
</dbReference>
<dbReference type="Pfam" id="PF00817">
    <property type="entry name" value="IMS"/>
    <property type="match status" value="1"/>
</dbReference>
<dbReference type="Gene3D" id="1.10.150.20">
    <property type="entry name" value="5' to 3' exonuclease, C-terminal subdomain"/>
    <property type="match status" value="1"/>
</dbReference>
<dbReference type="PROSITE" id="PS50173">
    <property type="entry name" value="UMUC"/>
    <property type="match status" value="1"/>
</dbReference>
<feature type="compositionally biased region" description="Polar residues" evidence="2">
    <location>
        <begin position="419"/>
        <end position="433"/>
    </location>
</feature>
<dbReference type="PANTHER" id="PTHR11076:SF33">
    <property type="entry name" value="DNA POLYMERASE KAPPA"/>
    <property type="match status" value="1"/>
</dbReference>
<keyword evidence="1" id="KW-0235">DNA replication</keyword>
<comment type="subcellular location">
    <subcellularLocation>
        <location evidence="1">Cytoplasm</location>
    </subcellularLocation>
</comment>
<dbReference type="Gene3D" id="3.30.70.270">
    <property type="match status" value="2"/>
</dbReference>
<keyword evidence="1" id="KW-0963">Cytoplasm</keyword>
<keyword evidence="5" id="KW-1185">Reference proteome</keyword>
<evidence type="ECO:0000259" key="3">
    <source>
        <dbReference type="PROSITE" id="PS50173"/>
    </source>
</evidence>
<dbReference type="Pfam" id="PF11799">
    <property type="entry name" value="IMS_C"/>
    <property type="match status" value="1"/>
</dbReference>
<feature type="region of interest" description="Disordered" evidence="2">
    <location>
        <begin position="152"/>
        <end position="192"/>
    </location>
</feature>
<dbReference type="RefSeq" id="WP_092814552.1">
    <property type="nucleotide sequence ID" value="NZ_FNWU01000001.1"/>
</dbReference>
<evidence type="ECO:0000256" key="1">
    <source>
        <dbReference type="HAMAP-Rule" id="MF_01113"/>
    </source>
</evidence>
<dbReference type="GO" id="GO:0003887">
    <property type="term" value="F:DNA-directed DNA polymerase activity"/>
    <property type="evidence" value="ECO:0007669"/>
    <property type="project" value="UniProtKB-UniRule"/>
</dbReference>
<dbReference type="InterPro" id="IPR022880">
    <property type="entry name" value="DNApol_IV"/>
</dbReference>
<reference evidence="4 5" key="1">
    <citation type="submission" date="2016-10" db="EMBL/GenBank/DDBJ databases">
        <authorList>
            <person name="de Groot N.N."/>
        </authorList>
    </citation>
    <scope>NUCLEOTIDE SEQUENCE [LARGE SCALE GENOMIC DNA]</scope>
    <source>
        <strain evidence="4 5">IBRC-M10418</strain>
    </source>
</reference>